<keyword evidence="1" id="KW-0732">Signal</keyword>
<dbReference type="PROSITE" id="PS51257">
    <property type="entry name" value="PROKAR_LIPOPROTEIN"/>
    <property type="match status" value="1"/>
</dbReference>
<sequence length="453" mass="49669">MKLKNIFKYSMFAFLAMSLGACTNNTDAEKIFDKTPVERINAQKSELRTALLSSEFGWKAVYFTDDTQLGGFTHLFKFTDDGKVQMASDFNADTKTYESQFDVVLGSTMSVVFTTFNRIHLLSDSGNAPTAALRGKGYLGDFQFLYYGKQANGDILFKTNRLVRDVRFVKATAQDWADLPKNTISQQNFIGNSSSPLFRLLETNDGTTTKKYSFSVSQASRYSISTALDGSGDVIRTGVAYTPTGITVSPAIVVAGQKLTDFTYNDTDKSFTATGTGGVTASIKFSNTPLALTDDYKLLLPGSGNNVYAYIFNTTKGEAANSQLFLTLLNDSEQAAGFMLTRVQLWFNNADGSNFIEYRFGNASGATVARRYHYFTLTADATKKTVTFTPGVWKSSTAPTAPAIAAPSFLQALDNQFMNPQGLYFAKAQVSGYSGYTFTSTSTPFRMVAYSFQ</sequence>
<protein>
    <submittedName>
        <fullName evidence="2">DUF4302 domain-containing protein</fullName>
    </submittedName>
</protein>
<dbReference type="EMBL" id="JAWXVI010000004">
    <property type="protein sequence ID" value="MDX6189157.1"/>
    <property type="molecule type" value="Genomic_DNA"/>
</dbReference>
<evidence type="ECO:0000256" key="1">
    <source>
        <dbReference type="SAM" id="SignalP"/>
    </source>
</evidence>
<feature type="chain" id="PRO_5045963473" evidence="1">
    <location>
        <begin position="24"/>
        <end position="453"/>
    </location>
</feature>
<evidence type="ECO:0000313" key="2">
    <source>
        <dbReference type="EMBL" id="MDX6189157.1"/>
    </source>
</evidence>
<accession>A0ABU4R9A6</accession>
<gene>
    <name evidence="2" type="ORF">SGQ83_07355</name>
</gene>
<organism evidence="2 3">
    <name type="scientific">Flavobacterium cupriresistens</name>
    <dbReference type="NCBI Taxonomy" id="2893885"/>
    <lineage>
        <taxon>Bacteria</taxon>
        <taxon>Pseudomonadati</taxon>
        <taxon>Bacteroidota</taxon>
        <taxon>Flavobacteriia</taxon>
        <taxon>Flavobacteriales</taxon>
        <taxon>Flavobacteriaceae</taxon>
        <taxon>Flavobacterium</taxon>
    </lineage>
</organism>
<dbReference type="Proteomes" id="UP001273350">
    <property type="component" value="Unassembled WGS sequence"/>
</dbReference>
<comment type="caution">
    <text evidence="2">The sequence shown here is derived from an EMBL/GenBank/DDBJ whole genome shotgun (WGS) entry which is preliminary data.</text>
</comment>
<keyword evidence="3" id="KW-1185">Reference proteome</keyword>
<evidence type="ECO:0000313" key="3">
    <source>
        <dbReference type="Proteomes" id="UP001273350"/>
    </source>
</evidence>
<name>A0ABU4R9A6_9FLAO</name>
<reference evidence="2 3" key="1">
    <citation type="submission" date="2023-11" db="EMBL/GenBank/DDBJ databases">
        <title>Unpublished Manusciprt.</title>
        <authorList>
            <person name="Saticioglu I.B."/>
            <person name="Ay H."/>
            <person name="Ajmi N."/>
            <person name="Altun S."/>
            <person name="Duman M."/>
        </authorList>
    </citation>
    <scope>NUCLEOTIDE SEQUENCE [LARGE SCALE GENOMIC DNA]</scope>
    <source>
        <strain evidence="2 3">Fl-318</strain>
    </source>
</reference>
<dbReference type="Pfam" id="PF14135">
    <property type="entry name" value="DUF4302"/>
    <property type="match status" value="1"/>
</dbReference>
<feature type="signal peptide" evidence="1">
    <location>
        <begin position="1"/>
        <end position="23"/>
    </location>
</feature>
<dbReference type="InterPro" id="IPR025396">
    <property type="entry name" value="DUF4302"/>
</dbReference>
<dbReference type="RefSeq" id="WP_047775093.1">
    <property type="nucleotide sequence ID" value="NZ_CP087134.1"/>
</dbReference>
<proteinExistence type="predicted"/>